<sequence>MSARALWRQAAKLRVFTSSPCRLVYTSRHLSTELNHGKVQEEEKSKTAQERLSAETTEGCSLVYNPSAYYQSRAEYSAIQRGHVKEEETPQPVPSAGFRQQSNHYMVSSSRHLSITKNGRLDFAFNPAVADKRHKFDHSINEVSTYIKRDTRAFQKCRPEYSVMTYDVSQYPPAIQIKDGLLLLHKAALLKNIDASNVARFISELGHVEPEQTAIVRGNMRFSMLLRYSVENLQHFTHVQLIEVLRAFVRLGLPHHHSILDSYEAEFSRRTSEMELHQLLLVADLWRSLGRSVPQYMDKLCDCISKHFNQMGPPELVQFVYILGESRQCPAFVLECLEGIIMRHLDELKGEEVGAVCLGLFKTQNSLSGGALRRLVDRACVVVKEITDFGIVNVMKLMRFSHLDHLRWLEILSSEVPRRAPQMAVQGLMHIALTCSALHYRDEHVLLAVAKYLPHLPSQYRSKDAAKLLWAFGNLGILPSQCPNFHPRLTEALRDRESEFRSYPEHLLTALLGLAFVGQFPHDLLSLALSPKFTHQFTGLIDLKKDLFTLDGTVAIELPGWTGPRMNTTVQDEVTKQLWDFAQSELCQKPEVLEAETVLQELLGGQEFVHKRMILPHMRSIDLEVHLDLSGNPLPVASETYQNHHNPDKGSCWPLDWKEMNTGVTLTDDLLVQLTSGKKTAMSKTMSSQKPILRPVMASTKRERILSIGVDLTDDLMHAITKRQERSTIRGHDTSSSAIAQLAVQVTKCIELNGSSYKGVKQISSSGQNCLHWLEISNAYNLSLGLNADPGEWDHSYCRNPDASGKPWCFVAAEEEKGIERQDCILETCPVNTQPPNVRTALGESVTVKLDPGLSRRPSKKNDPGALGYTLAALLMVIIIVLGTGIAVIYFYK</sequence>
<dbReference type="OrthoDB" id="10064757at2759"/>
<feature type="domain" description="Kringle" evidence="5">
    <location>
        <begin position="748"/>
        <end position="829"/>
    </location>
</feature>
<dbReference type="Pfam" id="PF00051">
    <property type="entry name" value="Kringle"/>
    <property type="match status" value="1"/>
</dbReference>
<dbReference type="Pfam" id="PF06743">
    <property type="entry name" value="FAST_1"/>
    <property type="match status" value="1"/>
</dbReference>
<dbReference type="InterPro" id="IPR038178">
    <property type="entry name" value="Kringle_sf"/>
</dbReference>
<evidence type="ECO:0000313" key="6">
    <source>
        <dbReference type="EMBL" id="KAF5909500.1"/>
    </source>
</evidence>
<evidence type="ECO:0000259" key="5">
    <source>
        <dbReference type="PROSITE" id="PS50070"/>
    </source>
</evidence>
<evidence type="ECO:0000256" key="1">
    <source>
        <dbReference type="ARBA" id="ARBA00022572"/>
    </source>
</evidence>
<comment type="caution">
    <text evidence="6">The sequence shown here is derived from an EMBL/GenBank/DDBJ whole genome shotgun (WGS) entry which is preliminary data.</text>
</comment>
<keyword evidence="1 3" id="KW-0420">Kringle</keyword>
<dbReference type="GO" id="GO:0003723">
    <property type="term" value="F:RNA binding"/>
    <property type="evidence" value="ECO:0007669"/>
    <property type="project" value="TreeGrafter"/>
</dbReference>
<comment type="caution">
    <text evidence="3">Lacks conserved residue(s) required for the propagation of feature annotation.</text>
</comment>
<feature type="non-terminal residue" evidence="6">
    <location>
        <position position="1"/>
    </location>
</feature>
<accession>A0A8J4V4K1</accession>
<keyword evidence="4" id="KW-0472">Membrane</keyword>
<keyword evidence="2 3" id="KW-1015">Disulfide bond</keyword>
<feature type="disulfide bond" evidence="3">
    <location>
        <begin position="770"/>
        <end position="809"/>
    </location>
</feature>
<organism evidence="6 7">
    <name type="scientific">Clarias magur</name>
    <name type="common">Asian catfish</name>
    <name type="synonym">Macropteronotus magur</name>
    <dbReference type="NCBI Taxonomy" id="1594786"/>
    <lineage>
        <taxon>Eukaryota</taxon>
        <taxon>Metazoa</taxon>
        <taxon>Chordata</taxon>
        <taxon>Craniata</taxon>
        <taxon>Vertebrata</taxon>
        <taxon>Euteleostomi</taxon>
        <taxon>Actinopterygii</taxon>
        <taxon>Neopterygii</taxon>
        <taxon>Teleostei</taxon>
        <taxon>Ostariophysi</taxon>
        <taxon>Siluriformes</taxon>
        <taxon>Clariidae</taxon>
        <taxon>Clarias</taxon>
    </lineage>
</organism>
<dbReference type="InterPro" id="IPR010622">
    <property type="entry name" value="FAST_Leu-rich"/>
</dbReference>
<reference evidence="6" key="1">
    <citation type="submission" date="2020-07" db="EMBL/GenBank/DDBJ databases">
        <title>Clarias magur genome sequencing, assembly and annotation.</title>
        <authorList>
            <person name="Kushwaha B."/>
            <person name="Kumar R."/>
            <person name="Das P."/>
            <person name="Joshi C.G."/>
            <person name="Kumar D."/>
            <person name="Nagpure N.S."/>
            <person name="Pandey M."/>
            <person name="Agarwal S."/>
            <person name="Srivastava S."/>
            <person name="Singh M."/>
            <person name="Sahoo L."/>
            <person name="Jayasankar P."/>
            <person name="Meher P.K."/>
            <person name="Koringa P.G."/>
            <person name="Iquebal M.A."/>
            <person name="Das S.P."/>
            <person name="Bit A."/>
            <person name="Patnaik S."/>
            <person name="Patel N."/>
            <person name="Shah T.M."/>
            <person name="Hinsu A."/>
            <person name="Jena J.K."/>
        </authorList>
    </citation>
    <scope>NUCLEOTIDE SEQUENCE</scope>
    <source>
        <strain evidence="6">CIFAMagur01</strain>
        <tissue evidence="6">Testis</tissue>
    </source>
</reference>
<protein>
    <submittedName>
        <fullName evidence="6">FAST kinase domain-containing protein 5, mitochondrial</fullName>
    </submittedName>
</protein>
<dbReference type="GO" id="GO:0035770">
    <property type="term" value="C:ribonucleoprotein granule"/>
    <property type="evidence" value="ECO:0007669"/>
    <property type="project" value="TreeGrafter"/>
</dbReference>
<dbReference type="Gene3D" id="2.40.20.10">
    <property type="entry name" value="Plasminogen Kringle 4"/>
    <property type="match status" value="1"/>
</dbReference>
<dbReference type="InterPro" id="IPR013806">
    <property type="entry name" value="Kringle-like"/>
</dbReference>
<dbReference type="PANTHER" id="PTHR21228">
    <property type="entry name" value="FAST LEU-RICH DOMAIN-CONTAINING"/>
    <property type="match status" value="1"/>
</dbReference>
<proteinExistence type="predicted"/>
<dbReference type="PRINTS" id="PR00018">
    <property type="entry name" value="KRINGLE"/>
</dbReference>
<dbReference type="Pfam" id="PF08368">
    <property type="entry name" value="FAST_2"/>
    <property type="match status" value="1"/>
</dbReference>
<keyword evidence="6" id="KW-0808">Transferase</keyword>
<dbReference type="InterPro" id="IPR050870">
    <property type="entry name" value="FAST_kinase"/>
</dbReference>
<dbReference type="PANTHER" id="PTHR21228:SF70">
    <property type="entry name" value="FAST KINASE DOMAIN-CONTAINING PROTEIN 5, MITOCHONDRIAL"/>
    <property type="match status" value="1"/>
</dbReference>
<evidence type="ECO:0000256" key="3">
    <source>
        <dbReference type="PROSITE-ProRule" id="PRU00121"/>
    </source>
</evidence>
<feature type="transmembrane region" description="Helical" evidence="4">
    <location>
        <begin position="866"/>
        <end position="892"/>
    </location>
</feature>
<dbReference type="PROSITE" id="PS50070">
    <property type="entry name" value="KRINGLE_2"/>
    <property type="match status" value="1"/>
</dbReference>
<dbReference type="Proteomes" id="UP000727407">
    <property type="component" value="Unassembled WGS sequence"/>
</dbReference>
<dbReference type="PROSITE" id="PS00021">
    <property type="entry name" value="KRINGLE_1"/>
    <property type="match status" value="1"/>
</dbReference>
<dbReference type="AlphaFoldDB" id="A0A8J4V4K1"/>
<dbReference type="InterPro" id="IPR013579">
    <property type="entry name" value="FAST_2"/>
</dbReference>
<keyword evidence="4" id="KW-1133">Transmembrane helix</keyword>
<evidence type="ECO:0000313" key="7">
    <source>
        <dbReference type="Proteomes" id="UP000727407"/>
    </source>
</evidence>
<keyword evidence="7" id="KW-1185">Reference proteome</keyword>
<name>A0A8J4V4K1_CLAMG</name>
<dbReference type="InterPro" id="IPR000001">
    <property type="entry name" value="Kringle"/>
</dbReference>
<dbReference type="SMART" id="SM00130">
    <property type="entry name" value="KR"/>
    <property type="match status" value="1"/>
</dbReference>
<dbReference type="InterPro" id="IPR018056">
    <property type="entry name" value="Kringle_CS"/>
</dbReference>
<dbReference type="GO" id="GO:0005759">
    <property type="term" value="C:mitochondrial matrix"/>
    <property type="evidence" value="ECO:0007669"/>
    <property type="project" value="TreeGrafter"/>
</dbReference>
<keyword evidence="6" id="KW-0418">Kinase</keyword>
<evidence type="ECO:0000256" key="4">
    <source>
        <dbReference type="SAM" id="Phobius"/>
    </source>
</evidence>
<gene>
    <name evidence="6" type="primary">fastkd5</name>
    <name evidence="6" type="ORF">DAT39_000843</name>
</gene>
<keyword evidence="4" id="KW-0812">Transmembrane</keyword>
<evidence type="ECO:0000256" key="2">
    <source>
        <dbReference type="ARBA" id="ARBA00023157"/>
    </source>
</evidence>
<dbReference type="GO" id="GO:0000963">
    <property type="term" value="P:mitochondrial RNA processing"/>
    <property type="evidence" value="ECO:0007669"/>
    <property type="project" value="TreeGrafter"/>
</dbReference>
<dbReference type="EMBL" id="QNUK01000004">
    <property type="protein sequence ID" value="KAF5909500.1"/>
    <property type="molecule type" value="Genomic_DNA"/>
</dbReference>
<dbReference type="GO" id="GO:0016301">
    <property type="term" value="F:kinase activity"/>
    <property type="evidence" value="ECO:0007669"/>
    <property type="project" value="UniProtKB-KW"/>
</dbReference>
<dbReference type="SUPFAM" id="SSF57440">
    <property type="entry name" value="Kringle-like"/>
    <property type="match status" value="1"/>
</dbReference>
<dbReference type="GO" id="GO:0044528">
    <property type="term" value="P:regulation of mitochondrial mRNA stability"/>
    <property type="evidence" value="ECO:0007669"/>
    <property type="project" value="InterPro"/>
</dbReference>